<accession>A0A2D2W799</accession>
<dbReference type="Proteomes" id="UP000240663">
    <property type="component" value="Segment"/>
</dbReference>
<sequence length="170" mass="19133">MEFIDLDYYKSYQGTKRPEVEANIPHLIPAANSLVTSLLGLNISANQVDLLPTKPSRRMYFLTDPTASQITKMTIGTTEISPEQYKLYPDGKILLNFNPTEGYMDVEYEVGGLNPVPEDLKAAACMLVEYWNKKDYRSSRTFGGETIDYASNTAGVPEHIRAIIGVYRRL</sequence>
<keyword evidence="2" id="KW-1185">Reference proteome</keyword>
<organism evidence="1 2">
    <name type="scientific">Pectobacterium phage DU_PP_V</name>
    <dbReference type="NCBI Taxonomy" id="2041492"/>
    <lineage>
        <taxon>Viruses</taxon>
        <taxon>Duplodnaviria</taxon>
        <taxon>Heunggongvirae</taxon>
        <taxon>Uroviricota</taxon>
        <taxon>Caudoviricetes</taxon>
        <taxon>Demerecviridae</taxon>
        <taxon>Mccorquodalevirinae</taxon>
        <taxon>Hongcheonvirus</taxon>
        <taxon>Hongcheonvirus DUPPV</taxon>
    </lineage>
</organism>
<protein>
    <recommendedName>
        <fullName evidence="3">Head completion protein</fullName>
    </recommendedName>
</protein>
<gene>
    <name evidence="1" type="ORF">P13BB106kb_p119</name>
</gene>
<evidence type="ECO:0008006" key="3">
    <source>
        <dbReference type="Google" id="ProtNLM"/>
    </source>
</evidence>
<name>A0A2D2W799_9CAUD</name>
<proteinExistence type="predicted"/>
<reference evidence="1 2" key="1">
    <citation type="submission" date="2017-09" db="EMBL/GenBank/DDBJ databases">
        <title>Complete genome sequence of bacteriophage (DU_PP_V) infecting Pectobacterium spp.</title>
        <authorList>
            <person name="Park T.-H."/>
        </authorList>
    </citation>
    <scope>NUCLEOTIDE SEQUENCE [LARGE SCALE GENOMIC DNA]</scope>
</reference>
<evidence type="ECO:0000313" key="1">
    <source>
        <dbReference type="EMBL" id="ATS94103.1"/>
    </source>
</evidence>
<dbReference type="InterPro" id="IPR056472">
    <property type="entry name" value="HCP"/>
</dbReference>
<dbReference type="Pfam" id="PF24163">
    <property type="entry name" value="HCP"/>
    <property type="match status" value="1"/>
</dbReference>
<evidence type="ECO:0000313" key="2">
    <source>
        <dbReference type="Proteomes" id="UP000240663"/>
    </source>
</evidence>
<dbReference type="EMBL" id="MF979564">
    <property type="protein sequence ID" value="ATS94103.1"/>
    <property type="molecule type" value="Genomic_DNA"/>
</dbReference>